<comment type="similarity">
    <text evidence="2 11">Belongs to the TFB4 family.</text>
</comment>
<evidence type="ECO:0000313" key="12">
    <source>
        <dbReference type="EMBL" id="KAJ8599047.1"/>
    </source>
</evidence>
<keyword evidence="3 11" id="KW-0479">Metal-binding</keyword>
<gene>
    <name evidence="12" type="ORF">CTAYLR_009814</name>
</gene>
<dbReference type="GO" id="GO:0005675">
    <property type="term" value="C:transcription factor TFIIH holo complex"/>
    <property type="evidence" value="ECO:0007669"/>
    <property type="project" value="UniProtKB-UniRule"/>
</dbReference>
<keyword evidence="6 11" id="KW-0862">Zinc</keyword>
<dbReference type="Pfam" id="PF03850">
    <property type="entry name" value="Tfb4"/>
    <property type="match status" value="1"/>
</dbReference>
<dbReference type="InterPro" id="IPR036465">
    <property type="entry name" value="vWFA_dom_sf"/>
</dbReference>
<sequence>MERVELLGIIIEASPTIAISAFAVEFRKAVEGMLVLCNAHLLCHRHGELVCLAALPERTMYLHASHHSPGVRFADARVRIVETLHKAVVDMDALDPAPVATTAALGRFLCHAHKRAEALGERLSSRVLVLKLGDDIPSQYNTMMNCIFAAQRHGITIDSCVLSPQTSILMKQATQLTRGVYLHVAQRTGFEDLPVYLLSAFAASPSCRKHLRLPLVDEIDFRAACFCHKPPRILDRGWVCAICLSVYCDDHTKCACFEGPPAS</sequence>
<evidence type="ECO:0000256" key="5">
    <source>
        <dbReference type="ARBA" id="ARBA00022771"/>
    </source>
</evidence>
<dbReference type="GO" id="GO:0000439">
    <property type="term" value="C:transcription factor TFIIH core complex"/>
    <property type="evidence" value="ECO:0007669"/>
    <property type="project" value="UniProtKB-UniRule"/>
</dbReference>
<dbReference type="Gene3D" id="3.40.50.410">
    <property type="entry name" value="von Willebrand factor, type A domain"/>
    <property type="match status" value="1"/>
</dbReference>
<proteinExistence type="inferred from homology"/>
<evidence type="ECO:0000256" key="1">
    <source>
        <dbReference type="ARBA" id="ARBA00004123"/>
    </source>
</evidence>
<evidence type="ECO:0000256" key="6">
    <source>
        <dbReference type="ARBA" id="ARBA00022833"/>
    </source>
</evidence>
<dbReference type="GO" id="GO:0008270">
    <property type="term" value="F:zinc ion binding"/>
    <property type="evidence" value="ECO:0007669"/>
    <property type="project" value="UniProtKB-KW"/>
</dbReference>
<evidence type="ECO:0000313" key="13">
    <source>
        <dbReference type="Proteomes" id="UP001230188"/>
    </source>
</evidence>
<evidence type="ECO:0000256" key="8">
    <source>
        <dbReference type="ARBA" id="ARBA00023163"/>
    </source>
</evidence>
<dbReference type="AlphaFoldDB" id="A0AAD7U831"/>
<comment type="caution">
    <text evidence="12">The sequence shown here is derived from an EMBL/GenBank/DDBJ whole genome shotgun (WGS) entry which is preliminary data.</text>
</comment>
<evidence type="ECO:0000256" key="3">
    <source>
        <dbReference type="ARBA" id="ARBA00022723"/>
    </source>
</evidence>
<evidence type="ECO:0000256" key="4">
    <source>
        <dbReference type="ARBA" id="ARBA00022763"/>
    </source>
</evidence>
<keyword evidence="10 11" id="KW-0539">Nucleus</keyword>
<keyword evidence="8 11" id="KW-0804">Transcription</keyword>
<evidence type="ECO:0000256" key="2">
    <source>
        <dbReference type="ARBA" id="ARBA00005273"/>
    </source>
</evidence>
<dbReference type="InterPro" id="IPR004600">
    <property type="entry name" value="TFIIH_Tfb4/GTF2H3"/>
</dbReference>
<evidence type="ECO:0000256" key="11">
    <source>
        <dbReference type="RuleBase" id="RU368090"/>
    </source>
</evidence>
<keyword evidence="5 11" id="KW-0863">Zinc-finger</keyword>
<evidence type="ECO:0000256" key="7">
    <source>
        <dbReference type="ARBA" id="ARBA00023015"/>
    </source>
</evidence>
<keyword evidence="7 11" id="KW-0805">Transcription regulation</keyword>
<keyword evidence="9 11" id="KW-0234">DNA repair</keyword>
<reference evidence="12" key="1">
    <citation type="submission" date="2023-01" db="EMBL/GenBank/DDBJ databases">
        <title>Metagenome sequencing of chrysophaentin producing Chrysophaeum taylorii.</title>
        <authorList>
            <person name="Davison J."/>
            <person name="Bewley C."/>
        </authorList>
    </citation>
    <scope>NUCLEOTIDE SEQUENCE</scope>
    <source>
        <strain evidence="12">NIES-1699</strain>
    </source>
</reference>
<dbReference type="Proteomes" id="UP001230188">
    <property type="component" value="Unassembled WGS sequence"/>
</dbReference>
<dbReference type="GO" id="GO:0006289">
    <property type="term" value="P:nucleotide-excision repair"/>
    <property type="evidence" value="ECO:0007669"/>
    <property type="project" value="UniProtKB-UniRule"/>
</dbReference>
<keyword evidence="13" id="KW-1185">Reference proteome</keyword>
<protein>
    <recommendedName>
        <fullName evidence="14">General transcription factor IIH subunit 3</fullName>
    </recommendedName>
</protein>
<dbReference type="PANTHER" id="PTHR12831">
    <property type="entry name" value="TRANSCRIPTION INITIATION FACTOR IIH TFIIH , POLYPEPTIDE 3-RELATED"/>
    <property type="match status" value="1"/>
</dbReference>
<comment type="subcellular location">
    <subcellularLocation>
        <location evidence="1 11">Nucleus</location>
    </subcellularLocation>
</comment>
<dbReference type="EMBL" id="JAQMWT010000593">
    <property type="protein sequence ID" value="KAJ8599047.1"/>
    <property type="molecule type" value="Genomic_DNA"/>
</dbReference>
<evidence type="ECO:0000256" key="10">
    <source>
        <dbReference type="ARBA" id="ARBA00023242"/>
    </source>
</evidence>
<name>A0AAD7U831_9STRA</name>
<organism evidence="12 13">
    <name type="scientific">Chrysophaeum taylorii</name>
    <dbReference type="NCBI Taxonomy" id="2483200"/>
    <lineage>
        <taxon>Eukaryota</taxon>
        <taxon>Sar</taxon>
        <taxon>Stramenopiles</taxon>
        <taxon>Ochrophyta</taxon>
        <taxon>Pelagophyceae</taxon>
        <taxon>Pelagomonadales</taxon>
        <taxon>Pelagomonadaceae</taxon>
        <taxon>Chrysophaeum</taxon>
    </lineage>
</organism>
<keyword evidence="4 11" id="KW-0227">DNA damage</keyword>
<evidence type="ECO:0000256" key="9">
    <source>
        <dbReference type="ARBA" id="ARBA00023204"/>
    </source>
</evidence>
<dbReference type="PANTHER" id="PTHR12831:SF0">
    <property type="entry name" value="GENERAL TRANSCRIPTION FACTOR IIH SUBUNIT 3"/>
    <property type="match status" value="1"/>
</dbReference>
<accession>A0AAD7U831</accession>
<evidence type="ECO:0008006" key="14">
    <source>
        <dbReference type="Google" id="ProtNLM"/>
    </source>
</evidence>
<dbReference type="GO" id="GO:0006355">
    <property type="term" value="P:regulation of DNA-templated transcription"/>
    <property type="evidence" value="ECO:0007669"/>
    <property type="project" value="InterPro"/>
</dbReference>